<name>A0A915L8L7_ROMCU</name>
<sequence length="19" mass="2335">MEIYKLKCKVEHITPRSKM</sequence>
<reference evidence="2" key="1">
    <citation type="submission" date="2022-11" db="UniProtKB">
        <authorList>
            <consortium name="WormBaseParasite"/>
        </authorList>
    </citation>
    <scope>IDENTIFICATION</scope>
</reference>
<evidence type="ECO:0000313" key="2">
    <source>
        <dbReference type="WBParaSite" id="nRc.2.0.1.t47460-RA"/>
    </source>
</evidence>
<dbReference type="AlphaFoldDB" id="A0A915L8L7"/>
<evidence type="ECO:0000313" key="1">
    <source>
        <dbReference type="Proteomes" id="UP000887565"/>
    </source>
</evidence>
<keyword evidence="1" id="KW-1185">Reference proteome</keyword>
<dbReference type="WBParaSite" id="nRc.2.0.1.t47460-RA">
    <property type="protein sequence ID" value="nRc.2.0.1.t47460-RA"/>
    <property type="gene ID" value="nRc.2.0.1.g47460"/>
</dbReference>
<organism evidence="1 2">
    <name type="scientific">Romanomermis culicivorax</name>
    <name type="common">Nematode worm</name>
    <dbReference type="NCBI Taxonomy" id="13658"/>
    <lineage>
        <taxon>Eukaryota</taxon>
        <taxon>Metazoa</taxon>
        <taxon>Ecdysozoa</taxon>
        <taxon>Nematoda</taxon>
        <taxon>Enoplea</taxon>
        <taxon>Dorylaimia</taxon>
        <taxon>Mermithida</taxon>
        <taxon>Mermithoidea</taxon>
        <taxon>Mermithidae</taxon>
        <taxon>Romanomermis</taxon>
    </lineage>
</organism>
<dbReference type="Proteomes" id="UP000887565">
    <property type="component" value="Unplaced"/>
</dbReference>
<protein>
    <submittedName>
        <fullName evidence="2">Uncharacterized protein</fullName>
    </submittedName>
</protein>
<accession>A0A915L8L7</accession>
<proteinExistence type="predicted"/>